<gene>
    <name evidence="1" type="ORF">CONPUDRAFT_83923</name>
</gene>
<reference evidence="2" key="1">
    <citation type="journal article" date="2012" name="Science">
        <title>The Paleozoic origin of enzymatic lignin decomposition reconstructed from 31 fungal genomes.</title>
        <authorList>
            <person name="Floudas D."/>
            <person name="Binder M."/>
            <person name="Riley R."/>
            <person name="Barry K."/>
            <person name="Blanchette R.A."/>
            <person name="Henrissat B."/>
            <person name="Martinez A.T."/>
            <person name="Otillar R."/>
            <person name="Spatafora J.W."/>
            <person name="Yadav J.S."/>
            <person name="Aerts A."/>
            <person name="Benoit I."/>
            <person name="Boyd A."/>
            <person name="Carlson A."/>
            <person name="Copeland A."/>
            <person name="Coutinho P.M."/>
            <person name="de Vries R.P."/>
            <person name="Ferreira P."/>
            <person name="Findley K."/>
            <person name="Foster B."/>
            <person name="Gaskell J."/>
            <person name="Glotzer D."/>
            <person name="Gorecki P."/>
            <person name="Heitman J."/>
            <person name="Hesse C."/>
            <person name="Hori C."/>
            <person name="Igarashi K."/>
            <person name="Jurgens J.A."/>
            <person name="Kallen N."/>
            <person name="Kersten P."/>
            <person name="Kohler A."/>
            <person name="Kuees U."/>
            <person name="Kumar T.K.A."/>
            <person name="Kuo A."/>
            <person name="LaButti K."/>
            <person name="Larrondo L.F."/>
            <person name="Lindquist E."/>
            <person name="Ling A."/>
            <person name="Lombard V."/>
            <person name="Lucas S."/>
            <person name="Lundell T."/>
            <person name="Martin R."/>
            <person name="McLaughlin D.J."/>
            <person name="Morgenstern I."/>
            <person name="Morin E."/>
            <person name="Murat C."/>
            <person name="Nagy L.G."/>
            <person name="Nolan M."/>
            <person name="Ohm R.A."/>
            <person name="Patyshakuliyeva A."/>
            <person name="Rokas A."/>
            <person name="Ruiz-Duenas F.J."/>
            <person name="Sabat G."/>
            <person name="Salamov A."/>
            <person name="Samejima M."/>
            <person name="Schmutz J."/>
            <person name="Slot J.C."/>
            <person name="St John F."/>
            <person name="Stenlid J."/>
            <person name="Sun H."/>
            <person name="Sun S."/>
            <person name="Syed K."/>
            <person name="Tsang A."/>
            <person name="Wiebenga A."/>
            <person name="Young D."/>
            <person name="Pisabarro A."/>
            <person name="Eastwood D.C."/>
            <person name="Martin F."/>
            <person name="Cullen D."/>
            <person name="Grigoriev I.V."/>
            <person name="Hibbett D.S."/>
        </authorList>
    </citation>
    <scope>NUCLEOTIDE SEQUENCE [LARGE SCALE GENOMIC DNA]</scope>
    <source>
        <strain evidence="2">RWD-64-598 SS2</strain>
    </source>
</reference>
<dbReference type="Proteomes" id="UP000053558">
    <property type="component" value="Unassembled WGS sequence"/>
</dbReference>
<sequence length="64" mass="6981">MSASADSFGTPLHLAKRSEAMRLPGDLFAVCNVKRGADWHICDLNTCFESPLVCSPAERRTKDG</sequence>
<proteinExistence type="predicted"/>
<dbReference type="RefSeq" id="XP_007771571.1">
    <property type="nucleotide sequence ID" value="XM_007773381.1"/>
</dbReference>
<evidence type="ECO:0000313" key="2">
    <source>
        <dbReference type="Proteomes" id="UP000053558"/>
    </source>
</evidence>
<dbReference type="AlphaFoldDB" id="A0A5M3MH48"/>
<organism evidence="1 2">
    <name type="scientific">Coniophora puteana (strain RWD-64-598)</name>
    <name type="common">Brown rot fungus</name>
    <dbReference type="NCBI Taxonomy" id="741705"/>
    <lineage>
        <taxon>Eukaryota</taxon>
        <taxon>Fungi</taxon>
        <taxon>Dikarya</taxon>
        <taxon>Basidiomycota</taxon>
        <taxon>Agaricomycotina</taxon>
        <taxon>Agaricomycetes</taxon>
        <taxon>Agaricomycetidae</taxon>
        <taxon>Boletales</taxon>
        <taxon>Coniophorineae</taxon>
        <taxon>Coniophoraceae</taxon>
        <taxon>Coniophora</taxon>
    </lineage>
</organism>
<dbReference type="EMBL" id="JH711582">
    <property type="protein sequence ID" value="EIW78558.1"/>
    <property type="molecule type" value="Genomic_DNA"/>
</dbReference>
<accession>A0A5M3MH48</accession>
<name>A0A5M3MH48_CONPW</name>
<keyword evidence="2" id="KW-1185">Reference proteome</keyword>
<dbReference type="GeneID" id="19210686"/>
<comment type="caution">
    <text evidence="1">The sequence shown here is derived from an EMBL/GenBank/DDBJ whole genome shotgun (WGS) entry which is preliminary data.</text>
</comment>
<dbReference type="KEGG" id="cput:CONPUDRAFT_83923"/>
<evidence type="ECO:0000313" key="1">
    <source>
        <dbReference type="EMBL" id="EIW78558.1"/>
    </source>
</evidence>
<protein>
    <submittedName>
        <fullName evidence="1">Uncharacterized protein</fullName>
    </submittedName>
</protein>